<dbReference type="Gene3D" id="3.30.70.360">
    <property type="match status" value="1"/>
</dbReference>
<reference evidence="3 4" key="1">
    <citation type="submission" date="2024-09" db="EMBL/GenBank/DDBJ databases">
        <authorList>
            <person name="Sun Q."/>
            <person name="Mori K."/>
        </authorList>
    </citation>
    <scope>NUCLEOTIDE SEQUENCE [LARGE SCALE GENOMIC DNA]</scope>
    <source>
        <strain evidence="3 4">CCM 4839</strain>
    </source>
</reference>
<dbReference type="Proteomes" id="UP001589818">
    <property type="component" value="Unassembled WGS sequence"/>
</dbReference>
<dbReference type="InterPro" id="IPR050072">
    <property type="entry name" value="Peptidase_M20A"/>
</dbReference>
<keyword evidence="1" id="KW-0378">Hydrolase</keyword>
<accession>A0ABV6JLE0</accession>
<keyword evidence="2" id="KW-0862">Zinc</keyword>
<dbReference type="PANTHER" id="PTHR43808">
    <property type="entry name" value="ACETYLORNITHINE DEACETYLASE"/>
    <property type="match status" value="1"/>
</dbReference>
<dbReference type="Pfam" id="PF01546">
    <property type="entry name" value="Peptidase_M20"/>
    <property type="match status" value="1"/>
</dbReference>
<evidence type="ECO:0000313" key="4">
    <source>
        <dbReference type="Proteomes" id="UP001589818"/>
    </source>
</evidence>
<proteinExistence type="predicted"/>
<dbReference type="SUPFAM" id="SSF53187">
    <property type="entry name" value="Zn-dependent exopeptidases"/>
    <property type="match status" value="1"/>
</dbReference>
<dbReference type="InterPro" id="IPR001261">
    <property type="entry name" value="ArgE/DapE_CS"/>
</dbReference>
<gene>
    <name evidence="3" type="ORF">ACFFJ8_34760</name>
</gene>
<dbReference type="RefSeq" id="WP_204818651.1">
    <property type="nucleotide sequence ID" value="NZ_JANHOF010000005.1"/>
</dbReference>
<keyword evidence="4" id="KW-1185">Reference proteome</keyword>
<name>A0ABV6JLE0_9BACL</name>
<evidence type="ECO:0000313" key="3">
    <source>
        <dbReference type="EMBL" id="MFC0396497.1"/>
    </source>
</evidence>
<comment type="caution">
    <text evidence="3">The sequence shown here is derived from an EMBL/GenBank/DDBJ whole genome shotgun (WGS) entry which is preliminary data.</text>
</comment>
<organism evidence="3 4">
    <name type="scientific">Paenibacillus mendelii</name>
    <dbReference type="NCBI Taxonomy" id="206163"/>
    <lineage>
        <taxon>Bacteria</taxon>
        <taxon>Bacillati</taxon>
        <taxon>Bacillota</taxon>
        <taxon>Bacilli</taxon>
        <taxon>Bacillales</taxon>
        <taxon>Paenibacillaceae</taxon>
        <taxon>Paenibacillus</taxon>
    </lineage>
</organism>
<evidence type="ECO:0000256" key="2">
    <source>
        <dbReference type="ARBA" id="ARBA00022833"/>
    </source>
</evidence>
<dbReference type="InterPro" id="IPR002933">
    <property type="entry name" value="Peptidase_M20"/>
</dbReference>
<dbReference type="EMBL" id="JBHLVF010000061">
    <property type="protein sequence ID" value="MFC0396497.1"/>
    <property type="molecule type" value="Genomic_DNA"/>
</dbReference>
<sequence>MNDNEPSLSLMIREWVQRNRGRMTELLSELVSFNTVNKVVSGTEKECQERLLGMMQELGLEAELYNPEEVPGFHAHPAYYSGKNYNDRPNLSAVWAGGGAGAAGKSLLFSSHIDTAAAAPDWPADPFTPRIEGNKLYGLGSFDMKGGLVASMMAVRCLMELNIRLKGDVLIESVVDEEFGGANGTVAGRARGIHADAVIIPEPTNLALYPAARGGALWRVTFRGTTGLSFSGETIENPATAAARFIVFLEALEKERAGQAGPAPWFSDRKDHLPIIVTRLEAGDLNSPLCDVGPVVCYVDIWVECYPGVTEEELRNELLQGYERSCGRTFEEGLGRPSFEKMIRFLPGSSVDPECPLIPLLAEEIEAATGRKAEVKGAPFACDAFVFNEYGSGPALILGPSGSNAHAPDEYVDLDSLALLIEIYASAMIRWCGLQEER</sequence>
<evidence type="ECO:0000256" key="1">
    <source>
        <dbReference type="ARBA" id="ARBA00022801"/>
    </source>
</evidence>
<protein>
    <submittedName>
        <fullName evidence="3">M20 family metallopeptidase</fullName>
    </submittedName>
</protein>
<dbReference type="PANTHER" id="PTHR43808:SF25">
    <property type="entry name" value="PEPTIDASE M20 DIMERISATION DOMAIN-CONTAINING PROTEIN"/>
    <property type="match status" value="1"/>
</dbReference>
<dbReference type="Gene3D" id="3.40.630.10">
    <property type="entry name" value="Zn peptidases"/>
    <property type="match status" value="1"/>
</dbReference>
<dbReference type="PROSITE" id="PS00758">
    <property type="entry name" value="ARGE_DAPE_CPG2_1"/>
    <property type="match status" value="1"/>
</dbReference>